<dbReference type="EMBL" id="CP048637">
    <property type="protein sequence ID" value="QIB41242.1"/>
    <property type="molecule type" value="Genomic_DNA"/>
</dbReference>
<keyword evidence="2" id="KW-1185">Reference proteome</keyword>
<dbReference type="Proteomes" id="UP000464865">
    <property type="component" value="Plasmid p5"/>
</dbReference>
<proteinExistence type="predicted"/>
<gene>
    <name evidence="1" type="ORF">G3A56_25635</name>
</gene>
<reference evidence="1 2" key="1">
    <citation type="submission" date="2020-02" db="EMBL/GenBank/DDBJ databases">
        <title>Plant-Promoting Endophytic Bacterium Rhizobium oryzihabitans sp. nov., Isolated from the Root of Rice.</title>
        <authorList>
            <person name="zhao J."/>
            <person name="Zhang G."/>
        </authorList>
    </citation>
    <scope>NUCLEOTIDE SEQUENCE [LARGE SCALE GENOMIC DNA]</scope>
    <source>
        <strain evidence="1 2">M15</strain>
        <plasmid evidence="1 2">p5</plasmid>
    </source>
</reference>
<name>A0A7L5BQR4_9HYPH</name>
<dbReference type="KEGG" id="roy:G3A56_25635"/>
<protein>
    <submittedName>
        <fullName evidence="1">Uncharacterized protein</fullName>
    </submittedName>
</protein>
<dbReference type="AlphaFoldDB" id="A0A7L5BQR4"/>
<geneLocation type="plasmid" evidence="1 2">
    <name>p5</name>
</geneLocation>
<dbReference type="RefSeq" id="WP_164056892.1">
    <property type="nucleotide sequence ID" value="NZ_CP048637.1"/>
</dbReference>
<evidence type="ECO:0000313" key="2">
    <source>
        <dbReference type="Proteomes" id="UP000464865"/>
    </source>
</evidence>
<keyword evidence="1" id="KW-0614">Plasmid</keyword>
<accession>A0A7L5BQR4</accession>
<sequence length="45" mass="4736">MLPSFGNQYISLAKNTALGIAIGYPELFNITAPLPTRPVTASKAS</sequence>
<organism evidence="1 2">
    <name type="scientific">Rhizobium oryzihabitans</name>
    <dbReference type="NCBI Taxonomy" id="2267833"/>
    <lineage>
        <taxon>Bacteria</taxon>
        <taxon>Pseudomonadati</taxon>
        <taxon>Pseudomonadota</taxon>
        <taxon>Alphaproteobacteria</taxon>
        <taxon>Hyphomicrobiales</taxon>
        <taxon>Rhizobiaceae</taxon>
        <taxon>Rhizobium/Agrobacterium group</taxon>
        <taxon>Rhizobium</taxon>
    </lineage>
</organism>
<evidence type="ECO:0000313" key="1">
    <source>
        <dbReference type="EMBL" id="QIB41242.1"/>
    </source>
</evidence>